<sequence>MARRASARVRDHPGRREGERVNRRSTEHSPITGWDREHWLALADRMLEAARLVASPRHALLRFPGTPGGFGAEVDALEGFARTFMLAAFRVAGSPETTGALAAWYAEGLDAGTDPDSPERWLRPDEVEQAKVEAAALAIGLHLTRDVIWANLDERVQAQIVDYLSTFVGGTHPPNNWAWFRVVVEQFLASVGAPHSRGDIEADLDQLDTFFRDGGWISDGVQRSFDHYTGWALHFYPVIWETMLEADDPNRVRLPKYRAALDEYLVDAVHLIGADGGPLIQGRSLTYRFAAAAPFWAGALANTEAVPPGLLRRAASGIVSHFASHRAPDDDGRLSLGWHHAWRPTAQNYSGTGSPYWAAKGMLGIALPESHPVWTAVEEPLPVERGDVLRRITAPGWLVAGTPADGIVRVVNHGTDHGDAGTFGIDAPLYAKFGYSTATAPLLAGPSSRRLPDQSVAVVAGGVASDRSGFTTHVVDVVECDDGTPAGWAVSETTAHWVDDAPERPDYGTPWPGGTVRKGPRLTTASLVRGAWEVRFVRVARDPEQVVDGDELRVAGWPVSGDEIESSCSPRGAVATSSRLESRIVAIAGFTTSGRQLDDDATFLGPHSGTPWLAAPIPDDGGWLVAAIGLAGVTLGSAPTVAVSDDSATADVLWDDGARSAITLPESVASSAE</sequence>
<evidence type="ECO:0000313" key="4">
    <source>
        <dbReference type="Proteomes" id="UP000293865"/>
    </source>
</evidence>
<protein>
    <submittedName>
        <fullName evidence="3">DUF2264 domain-containing protein</fullName>
    </submittedName>
</protein>
<feature type="domain" description="DUF2264" evidence="2">
    <location>
        <begin position="35"/>
        <end position="381"/>
    </location>
</feature>
<evidence type="ECO:0000313" key="3">
    <source>
        <dbReference type="EMBL" id="RXZ68647.1"/>
    </source>
</evidence>
<comment type="caution">
    <text evidence="3">The sequence shown here is derived from an EMBL/GenBank/DDBJ whole genome shotgun (WGS) entry which is preliminary data.</text>
</comment>
<name>A0A4Q2KV01_9MICO</name>
<dbReference type="InterPro" id="IPR016624">
    <property type="entry name" value="UCP014753"/>
</dbReference>
<accession>A0A4Q2KV01</accession>
<dbReference type="PANTHER" id="PTHR35339:SF4">
    <property type="entry name" value="LINALOOL DEHYDRATASE_ISOMERASE DOMAIN-CONTAINING PROTEIN"/>
    <property type="match status" value="1"/>
</dbReference>
<dbReference type="PANTHER" id="PTHR35339">
    <property type="entry name" value="LINALOOL DEHYDRATASE_ISOMERASE DOMAIN-CONTAINING PROTEIN"/>
    <property type="match status" value="1"/>
</dbReference>
<proteinExistence type="predicted"/>
<evidence type="ECO:0000259" key="2">
    <source>
        <dbReference type="Pfam" id="PF10022"/>
    </source>
</evidence>
<organism evidence="3 4">
    <name type="scientific">Agromyces albus</name>
    <dbReference type="NCBI Taxonomy" id="205332"/>
    <lineage>
        <taxon>Bacteria</taxon>
        <taxon>Bacillati</taxon>
        <taxon>Actinomycetota</taxon>
        <taxon>Actinomycetes</taxon>
        <taxon>Micrococcales</taxon>
        <taxon>Microbacteriaceae</taxon>
        <taxon>Agromyces</taxon>
    </lineage>
</organism>
<keyword evidence="4" id="KW-1185">Reference proteome</keyword>
<dbReference type="AlphaFoldDB" id="A0A4Q2KV01"/>
<dbReference type="Pfam" id="PF10022">
    <property type="entry name" value="DUF2264"/>
    <property type="match status" value="1"/>
</dbReference>
<feature type="compositionally biased region" description="Basic and acidic residues" evidence="1">
    <location>
        <begin position="8"/>
        <end position="27"/>
    </location>
</feature>
<dbReference type="Proteomes" id="UP000293865">
    <property type="component" value="Unassembled WGS sequence"/>
</dbReference>
<reference evidence="3 4" key="1">
    <citation type="submission" date="2019-01" db="EMBL/GenBank/DDBJ databases">
        <title>Agromyces.</title>
        <authorList>
            <person name="Li J."/>
        </authorList>
    </citation>
    <scope>NUCLEOTIDE SEQUENCE [LARGE SCALE GENOMIC DNA]</scope>
    <source>
        <strain evidence="3 4">DSM 15934</strain>
    </source>
</reference>
<gene>
    <name evidence="3" type="ORF">ESP51_13605</name>
</gene>
<dbReference type="InterPro" id="IPR049349">
    <property type="entry name" value="DUF2264_N"/>
</dbReference>
<feature type="region of interest" description="Disordered" evidence="1">
    <location>
        <begin position="1"/>
        <end position="29"/>
    </location>
</feature>
<evidence type="ECO:0000256" key="1">
    <source>
        <dbReference type="SAM" id="MobiDB-lite"/>
    </source>
</evidence>
<dbReference type="EMBL" id="SDPN01000026">
    <property type="protein sequence ID" value="RXZ68647.1"/>
    <property type="molecule type" value="Genomic_DNA"/>
</dbReference>
<dbReference type="OrthoDB" id="9813465at2"/>